<keyword evidence="4" id="KW-1185">Reference proteome</keyword>
<proteinExistence type="inferred from homology"/>
<dbReference type="GO" id="GO:0016887">
    <property type="term" value="F:ATP hydrolysis activity"/>
    <property type="evidence" value="ECO:0007669"/>
    <property type="project" value="InterPro"/>
</dbReference>
<evidence type="ECO:0000256" key="1">
    <source>
        <dbReference type="ARBA" id="ARBA00006611"/>
    </source>
</evidence>
<dbReference type="PANTHER" id="PTHR30486">
    <property type="entry name" value="TWITCHING MOTILITY PROTEIN PILT"/>
    <property type="match status" value="1"/>
</dbReference>
<dbReference type="Gene3D" id="3.30.450.370">
    <property type="match status" value="1"/>
</dbReference>
<dbReference type="InterPro" id="IPR050921">
    <property type="entry name" value="T4SS_GSP_E_ATPase"/>
</dbReference>
<name>A0A1I3LW45_9SPIR</name>
<gene>
    <name evidence="3" type="ORF">SAMN04487775_107215</name>
</gene>
<dbReference type="RefSeq" id="WP_074932492.1">
    <property type="nucleotide sequence ID" value="NZ_FORI01000007.1"/>
</dbReference>
<sequence length="313" mass="34905">MAGIEGFQQQVKQDKWIRNLEDDMKLIIPYIEDKRVTDIAIGIGGELIVEGMGMGKQFTGIYFDDATTTRIIYASAAVLGVTIDPDNPIVEGVLPNWKIRIEGILPPRATENPMFFIRRPPATVFKMESYVEGGRMTQEQYDLLVKHIQKRSNIIIGGETGSGKTTLLNAIIDKMREFTPDDRFYIVEDAGEIQCHARDRVNIWAAGKDTLKAVGIALRCNVSRIIFGELRYGDVTNEVLKAWNTGHTGNASTIHADSCLTMISRIKDLLREVIPGELPDIAQSVQLLVHLKPTNNGPVVDEILETSQLSKNR</sequence>
<reference evidence="4" key="1">
    <citation type="submission" date="2016-10" db="EMBL/GenBank/DDBJ databases">
        <authorList>
            <person name="Varghese N."/>
            <person name="Submissions S."/>
        </authorList>
    </citation>
    <scope>NUCLEOTIDE SEQUENCE [LARGE SCALE GENOMIC DNA]</scope>
    <source>
        <strain evidence="4">XBD1002</strain>
    </source>
</reference>
<evidence type="ECO:0000313" key="3">
    <source>
        <dbReference type="EMBL" id="SFI88676.1"/>
    </source>
</evidence>
<dbReference type="Proteomes" id="UP000182737">
    <property type="component" value="Unassembled WGS sequence"/>
</dbReference>
<dbReference type="OrthoDB" id="9810761at2"/>
<dbReference type="InterPro" id="IPR027417">
    <property type="entry name" value="P-loop_NTPase"/>
</dbReference>
<feature type="domain" description="Bacterial type II secretion system protein E" evidence="2">
    <location>
        <begin position="135"/>
        <end position="289"/>
    </location>
</feature>
<organism evidence="3 4">
    <name type="scientific">Treponema bryantii</name>
    <dbReference type="NCBI Taxonomy" id="163"/>
    <lineage>
        <taxon>Bacteria</taxon>
        <taxon>Pseudomonadati</taxon>
        <taxon>Spirochaetota</taxon>
        <taxon>Spirochaetia</taxon>
        <taxon>Spirochaetales</taxon>
        <taxon>Treponemataceae</taxon>
        <taxon>Treponema</taxon>
    </lineage>
</organism>
<accession>A0A1I3LW45</accession>
<dbReference type="SUPFAM" id="SSF52540">
    <property type="entry name" value="P-loop containing nucleoside triphosphate hydrolases"/>
    <property type="match status" value="1"/>
</dbReference>
<dbReference type="InterPro" id="IPR001482">
    <property type="entry name" value="T2SS/T4SS_dom"/>
</dbReference>
<comment type="similarity">
    <text evidence="1">Belongs to the GSP E family.</text>
</comment>
<dbReference type="Gene3D" id="3.40.50.300">
    <property type="entry name" value="P-loop containing nucleotide triphosphate hydrolases"/>
    <property type="match status" value="1"/>
</dbReference>
<evidence type="ECO:0000259" key="2">
    <source>
        <dbReference type="Pfam" id="PF00437"/>
    </source>
</evidence>
<evidence type="ECO:0000313" key="4">
    <source>
        <dbReference type="Proteomes" id="UP000182737"/>
    </source>
</evidence>
<dbReference type="PROSITE" id="PS00675">
    <property type="entry name" value="SIGMA54_INTERACT_1"/>
    <property type="match status" value="1"/>
</dbReference>
<protein>
    <submittedName>
        <fullName evidence="3">Type IV secretion system protein VirB11</fullName>
    </submittedName>
</protein>
<dbReference type="EMBL" id="FORI01000007">
    <property type="protein sequence ID" value="SFI88676.1"/>
    <property type="molecule type" value="Genomic_DNA"/>
</dbReference>
<dbReference type="Pfam" id="PF00437">
    <property type="entry name" value="T2SSE"/>
    <property type="match status" value="1"/>
</dbReference>
<dbReference type="PANTHER" id="PTHR30486:SF6">
    <property type="entry name" value="TYPE IV PILUS RETRACTATION ATPASE PILT"/>
    <property type="match status" value="1"/>
</dbReference>
<dbReference type="AlphaFoldDB" id="A0A1I3LW45"/>
<dbReference type="InterPro" id="IPR025662">
    <property type="entry name" value="Sigma_54_int_dom_ATP-bd_1"/>
</dbReference>